<dbReference type="GO" id="GO:0005886">
    <property type="term" value="C:plasma membrane"/>
    <property type="evidence" value="ECO:0007669"/>
    <property type="project" value="UniProtKB-SubCell"/>
</dbReference>
<feature type="transmembrane region" description="Helical" evidence="6">
    <location>
        <begin position="326"/>
        <end position="346"/>
    </location>
</feature>
<evidence type="ECO:0000256" key="3">
    <source>
        <dbReference type="ARBA" id="ARBA00022692"/>
    </source>
</evidence>
<evidence type="ECO:0000256" key="6">
    <source>
        <dbReference type="SAM" id="Phobius"/>
    </source>
</evidence>
<dbReference type="EMBL" id="LHZF01000136">
    <property type="protein sequence ID" value="KXV18481.1"/>
    <property type="molecule type" value="Genomic_DNA"/>
</dbReference>
<dbReference type="InterPro" id="IPR036259">
    <property type="entry name" value="MFS_trans_sf"/>
</dbReference>
<keyword evidence="3 6" id="KW-0812">Transmembrane</keyword>
<feature type="transmembrane region" description="Helical" evidence="6">
    <location>
        <begin position="176"/>
        <end position="203"/>
    </location>
</feature>
<sequence>MPAAKLKSFVELQKIFSSTKNKVFVLFLFSYVLATFSYVQVSFLVSLHFAREKTLYALLAMALSCQPLGTALIILLKLKYIPNINVRSATTGCEMVGCVCTLALSFFTMSDDMAFFKLLLLTAIGISNAFYVPYVAYAVKILGDETTYKPMSGALATGRGAAAAAGPFFAAISARIFGISLALLIVALVLLVSTVMLIAMWRLAKSTIQMNMRVNMSALSPGNAVEPTCRGRPHDSPVMKVIWLSCGINGLLIGPTMLLGYRYAATTPKGDLLWAQALGFVGVSAMLLGILYSVLRHQGSVRLIAMSILFANLFCLSVGWNLPISVILICSVLFGGGITIAGITFDTWLQLSVNVDEIAYFSGLDTAFSAIALSVGYAGSALAISMFNIQAVSVGISMCGVAIAIFLLIAGTRYSITQRRPSLLGDCPHNNE</sequence>
<dbReference type="SUPFAM" id="SSF103473">
    <property type="entry name" value="MFS general substrate transporter"/>
    <property type="match status" value="1"/>
</dbReference>
<keyword evidence="4 6" id="KW-1133">Transmembrane helix</keyword>
<evidence type="ECO:0000256" key="5">
    <source>
        <dbReference type="ARBA" id="ARBA00023136"/>
    </source>
</evidence>
<feature type="transmembrane region" description="Helical" evidence="6">
    <location>
        <begin position="23"/>
        <end position="49"/>
    </location>
</feature>
<name>A0A149RVI9_9PROT</name>
<evidence type="ECO:0000256" key="2">
    <source>
        <dbReference type="ARBA" id="ARBA00022475"/>
    </source>
</evidence>
<reference evidence="7 8" key="1">
    <citation type="submission" date="2015-06" db="EMBL/GenBank/DDBJ databases">
        <title>Improved classification and identification of acetic acid bacteria using matrix-assisted laser desorption/ionization time-of-flight mass spectrometry; Gluconobacter nephelii and Gluconobacter uchimurae are later heterotypic synonyms of Gluconobacter japonicus and Gluconobacter oxydans, respectively.</title>
        <authorList>
            <person name="Li L."/>
            <person name="Cleenwerck I."/>
            <person name="De Vuyst L."/>
            <person name="Vandamme P."/>
        </authorList>
    </citation>
    <scope>NUCLEOTIDE SEQUENCE [LARGE SCALE GENOMIC DNA]</scope>
    <source>
        <strain evidence="7 8">LMG 1552</strain>
    </source>
</reference>
<gene>
    <name evidence="7" type="ORF">AD933_03115</name>
</gene>
<protein>
    <recommendedName>
        <fullName evidence="9">MFS transporter</fullName>
    </recommendedName>
</protein>
<keyword evidence="2" id="KW-1003">Cell membrane</keyword>
<feature type="transmembrane region" description="Helical" evidence="6">
    <location>
        <begin position="115"/>
        <end position="139"/>
    </location>
</feature>
<accession>A0A149RVI9</accession>
<organism evidence="7 8">
    <name type="scientific">Acetobacter malorum</name>
    <dbReference type="NCBI Taxonomy" id="178901"/>
    <lineage>
        <taxon>Bacteria</taxon>
        <taxon>Pseudomonadati</taxon>
        <taxon>Pseudomonadota</taxon>
        <taxon>Alphaproteobacteria</taxon>
        <taxon>Acetobacterales</taxon>
        <taxon>Acetobacteraceae</taxon>
        <taxon>Acetobacter</taxon>
    </lineage>
</organism>
<dbReference type="PATRIC" id="fig|178901.13.peg.3324"/>
<evidence type="ECO:0000256" key="1">
    <source>
        <dbReference type="ARBA" id="ARBA00004651"/>
    </source>
</evidence>
<feature type="transmembrane region" description="Helical" evidence="6">
    <location>
        <begin position="301"/>
        <end position="320"/>
    </location>
</feature>
<feature type="transmembrane region" description="Helical" evidence="6">
    <location>
        <begin position="389"/>
        <end position="410"/>
    </location>
</feature>
<evidence type="ECO:0000256" key="4">
    <source>
        <dbReference type="ARBA" id="ARBA00022989"/>
    </source>
</evidence>
<evidence type="ECO:0000313" key="8">
    <source>
        <dbReference type="Proteomes" id="UP000075526"/>
    </source>
</evidence>
<keyword evidence="5 6" id="KW-0472">Membrane</keyword>
<dbReference type="Proteomes" id="UP000075526">
    <property type="component" value="Unassembled WGS sequence"/>
</dbReference>
<evidence type="ECO:0000313" key="7">
    <source>
        <dbReference type="EMBL" id="KXV18481.1"/>
    </source>
</evidence>
<comment type="caution">
    <text evidence="7">The sequence shown here is derived from an EMBL/GenBank/DDBJ whole genome shotgun (WGS) entry which is preliminary data.</text>
</comment>
<evidence type="ECO:0008006" key="9">
    <source>
        <dbReference type="Google" id="ProtNLM"/>
    </source>
</evidence>
<dbReference type="PANTHER" id="PTHR23513:SF6">
    <property type="entry name" value="MAJOR FACILITATOR SUPERFAMILY ASSOCIATED DOMAIN-CONTAINING PROTEIN"/>
    <property type="match status" value="1"/>
</dbReference>
<feature type="transmembrane region" description="Helical" evidence="6">
    <location>
        <begin position="151"/>
        <end position="170"/>
    </location>
</feature>
<comment type="subcellular location">
    <subcellularLocation>
        <location evidence="1">Cell membrane</location>
        <topology evidence="1">Multi-pass membrane protein</topology>
    </subcellularLocation>
</comment>
<dbReference type="PANTHER" id="PTHR23513">
    <property type="entry name" value="INTEGRAL MEMBRANE EFFLUX PROTEIN-RELATED"/>
    <property type="match status" value="1"/>
</dbReference>
<feature type="transmembrane region" description="Helical" evidence="6">
    <location>
        <begin position="358"/>
        <end position="377"/>
    </location>
</feature>
<proteinExistence type="predicted"/>
<feature type="transmembrane region" description="Helical" evidence="6">
    <location>
        <begin position="241"/>
        <end position="261"/>
    </location>
</feature>
<dbReference type="RefSeq" id="WP_061507571.1">
    <property type="nucleotide sequence ID" value="NZ_LHZF01000136.1"/>
</dbReference>
<feature type="transmembrane region" description="Helical" evidence="6">
    <location>
        <begin position="55"/>
        <end position="76"/>
    </location>
</feature>
<dbReference type="AlphaFoldDB" id="A0A149RVI9"/>
<feature type="transmembrane region" description="Helical" evidence="6">
    <location>
        <begin position="273"/>
        <end position="294"/>
    </location>
</feature>
<feature type="transmembrane region" description="Helical" evidence="6">
    <location>
        <begin position="88"/>
        <end position="109"/>
    </location>
</feature>